<dbReference type="Proteomes" id="UP000570592">
    <property type="component" value="Unassembled WGS sequence"/>
</dbReference>
<dbReference type="SUPFAM" id="SSF46919">
    <property type="entry name" value="N-terminal Zn binding domain of HIV integrase"/>
    <property type="match status" value="1"/>
</dbReference>
<evidence type="ECO:0000313" key="10">
    <source>
        <dbReference type="EMBL" id="NXU21480.1"/>
    </source>
</evidence>
<evidence type="ECO:0000256" key="7">
    <source>
        <dbReference type="ARBA" id="ARBA00022918"/>
    </source>
</evidence>
<dbReference type="GO" id="GO:0008270">
    <property type="term" value="F:zinc ion binding"/>
    <property type="evidence" value="ECO:0007669"/>
    <property type="project" value="UniProtKB-KW"/>
</dbReference>
<keyword evidence="7" id="KW-0695">RNA-directed DNA polymerase</keyword>
<feature type="non-terminal residue" evidence="10">
    <location>
        <position position="1"/>
    </location>
</feature>
<name>A0A7L3J019_9PASS</name>
<dbReference type="EMBL" id="VZTX01042740">
    <property type="protein sequence ID" value="NXU21480.1"/>
    <property type="molecule type" value="Genomic_DNA"/>
</dbReference>
<keyword evidence="3" id="KW-0540">Nuclease</keyword>
<keyword evidence="1" id="KW-0808">Transferase</keyword>
<keyword evidence="8" id="KW-0863">Zinc-finger</keyword>
<evidence type="ECO:0000313" key="11">
    <source>
        <dbReference type="Proteomes" id="UP000570592"/>
    </source>
</evidence>
<organism evidence="10 11">
    <name type="scientific">Pardalotus punctatus</name>
    <name type="common">spotted pardalote</name>
    <dbReference type="NCBI Taxonomy" id="254575"/>
    <lineage>
        <taxon>Eukaryota</taxon>
        <taxon>Metazoa</taxon>
        <taxon>Chordata</taxon>
        <taxon>Craniata</taxon>
        <taxon>Vertebrata</taxon>
        <taxon>Euteleostomi</taxon>
        <taxon>Archelosauria</taxon>
        <taxon>Archosauria</taxon>
        <taxon>Dinosauria</taxon>
        <taxon>Saurischia</taxon>
        <taxon>Theropoda</taxon>
        <taxon>Coelurosauria</taxon>
        <taxon>Aves</taxon>
        <taxon>Neognathae</taxon>
        <taxon>Neoaves</taxon>
        <taxon>Telluraves</taxon>
        <taxon>Australaves</taxon>
        <taxon>Passeriformes</taxon>
        <taxon>Meliphagoidea</taxon>
        <taxon>Pardalotidae</taxon>
        <taxon>Pardalotus</taxon>
    </lineage>
</organism>
<evidence type="ECO:0000256" key="8">
    <source>
        <dbReference type="PROSITE-ProRule" id="PRU00450"/>
    </source>
</evidence>
<dbReference type="Pfam" id="PF02022">
    <property type="entry name" value="Integrase_Zn"/>
    <property type="match status" value="1"/>
</dbReference>
<evidence type="ECO:0000256" key="5">
    <source>
        <dbReference type="ARBA" id="ARBA00022759"/>
    </source>
</evidence>
<dbReference type="AlphaFoldDB" id="A0A7L3J019"/>
<dbReference type="GO" id="GO:0003964">
    <property type="term" value="F:RNA-directed DNA polymerase activity"/>
    <property type="evidence" value="ECO:0007669"/>
    <property type="project" value="UniProtKB-KW"/>
</dbReference>
<sequence>SPAELSGLPLKFEQAKISHSMFHQNAPALVRMFNITRDQAKAIIATCPSCQKYQLPSLSSGVNRRGINSGELWQMDVT</sequence>
<dbReference type="GO" id="GO:0016787">
    <property type="term" value="F:hydrolase activity"/>
    <property type="evidence" value="ECO:0007669"/>
    <property type="project" value="UniProtKB-KW"/>
</dbReference>
<dbReference type="GO" id="GO:0035613">
    <property type="term" value="F:RNA stem-loop binding"/>
    <property type="evidence" value="ECO:0007669"/>
    <property type="project" value="TreeGrafter"/>
</dbReference>
<evidence type="ECO:0000256" key="3">
    <source>
        <dbReference type="ARBA" id="ARBA00022722"/>
    </source>
</evidence>
<evidence type="ECO:0000256" key="1">
    <source>
        <dbReference type="ARBA" id="ARBA00022679"/>
    </source>
</evidence>
<dbReference type="InterPro" id="IPR017856">
    <property type="entry name" value="Integrase-like_N"/>
</dbReference>
<proteinExistence type="predicted"/>
<dbReference type="InterPro" id="IPR003308">
    <property type="entry name" value="Integrase_Zn-bd_dom_N"/>
</dbReference>
<keyword evidence="8" id="KW-0862">Zinc</keyword>
<accession>A0A7L3J019</accession>
<dbReference type="GO" id="GO:0004519">
    <property type="term" value="F:endonuclease activity"/>
    <property type="evidence" value="ECO:0007669"/>
    <property type="project" value="UniProtKB-KW"/>
</dbReference>
<dbReference type="PROSITE" id="PS50876">
    <property type="entry name" value="ZF_INTEGRASE"/>
    <property type="match status" value="1"/>
</dbReference>
<evidence type="ECO:0000259" key="9">
    <source>
        <dbReference type="PROSITE" id="PS50876"/>
    </source>
</evidence>
<keyword evidence="5" id="KW-0255">Endonuclease</keyword>
<keyword evidence="11" id="KW-1185">Reference proteome</keyword>
<dbReference type="PANTHER" id="PTHR41694">
    <property type="entry name" value="ENDOGENOUS RETROVIRUS GROUP K MEMBER POL PROTEIN"/>
    <property type="match status" value="1"/>
</dbReference>
<feature type="domain" description="Integrase-type" evidence="9">
    <location>
        <begin position="10"/>
        <end position="51"/>
    </location>
</feature>
<dbReference type="Gene3D" id="1.10.10.200">
    <property type="match status" value="1"/>
</dbReference>
<gene>
    <name evidence="10" type="primary">Ervk6_3</name>
    <name evidence="10" type="ORF">PARPUN_R14483</name>
</gene>
<evidence type="ECO:0000256" key="4">
    <source>
        <dbReference type="ARBA" id="ARBA00022723"/>
    </source>
</evidence>
<protein>
    <submittedName>
        <fullName evidence="10">POK6 protein</fullName>
    </submittedName>
</protein>
<reference evidence="10 11" key="1">
    <citation type="submission" date="2019-09" db="EMBL/GenBank/DDBJ databases">
        <title>Bird 10,000 Genomes (B10K) Project - Family phase.</title>
        <authorList>
            <person name="Zhang G."/>
        </authorList>
    </citation>
    <scope>NUCLEOTIDE SEQUENCE [LARGE SCALE GENOMIC DNA]</scope>
    <source>
        <strain evidence="10">B10K-DU-029-51</strain>
    </source>
</reference>
<comment type="caution">
    <text evidence="10">The sequence shown here is derived from an EMBL/GenBank/DDBJ whole genome shotgun (WGS) entry which is preliminary data.</text>
</comment>
<keyword evidence="2" id="KW-0548">Nucleotidyltransferase</keyword>
<keyword evidence="4" id="KW-0479">Metal-binding</keyword>
<evidence type="ECO:0000256" key="6">
    <source>
        <dbReference type="ARBA" id="ARBA00022801"/>
    </source>
</evidence>
<feature type="non-terminal residue" evidence="10">
    <location>
        <position position="78"/>
    </location>
</feature>
<dbReference type="PANTHER" id="PTHR41694:SF3">
    <property type="entry name" value="RNA-DIRECTED DNA POLYMERASE-RELATED"/>
    <property type="match status" value="1"/>
</dbReference>
<evidence type="ECO:0000256" key="2">
    <source>
        <dbReference type="ARBA" id="ARBA00022695"/>
    </source>
</evidence>
<keyword evidence="6" id="KW-0378">Hydrolase</keyword>